<comment type="caution">
    <text evidence="1">The sequence shown here is derived from an EMBL/GenBank/DDBJ whole genome shotgun (WGS) entry which is preliminary data.</text>
</comment>
<accession>A0AAW9PZP7</accession>
<evidence type="ECO:0000313" key="1">
    <source>
        <dbReference type="EMBL" id="MEE3715896.1"/>
    </source>
</evidence>
<dbReference type="Proteomes" id="UP001333818">
    <property type="component" value="Unassembled WGS sequence"/>
</dbReference>
<evidence type="ECO:0000313" key="2">
    <source>
        <dbReference type="Proteomes" id="UP001333818"/>
    </source>
</evidence>
<dbReference type="EMBL" id="JAZBJZ010000009">
    <property type="protein sequence ID" value="MEE3715896.1"/>
    <property type="molecule type" value="Genomic_DNA"/>
</dbReference>
<name>A0AAW9PZP7_9CYAN</name>
<dbReference type="GO" id="GO:0006355">
    <property type="term" value="P:regulation of DNA-templated transcription"/>
    <property type="evidence" value="ECO:0007669"/>
    <property type="project" value="InterPro"/>
</dbReference>
<organism evidence="1 2">
    <name type="scientific">Tumidithrix elongata BACA0141</name>
    <dbReference type="NCBI Taxonomy" id="2716417"/>
    <lineage>
        <taxon>Bacteria</taxon>
        <taxon>Bacillati</taxon>
        <taxon>Cyanobacteriota</taxon>
        <taxon>Cyanophyceae</taxon>
        <taxon>Pseudanabaenales</taxon>
        <taxon>Pseudanabaenaceae</taxon>
        <taxon>Tumidithrix</taxon>
        <taxon>Tumidithrix elongata</taxon>
    </lineage>
</organism>
<gene>
    <name evidence="1" type="ORF">V2H45_03950</name>
</gene>
<dbReference type="RefSeq" id="WP_330482320.1">
    <property type="nucleotide sequence ID" value="NZ_JAZBJZ010000009.1"/>
</dbReference>
<evidence type="ECO:0008006" key="3">
    <source>
        <dbReference type="Google" id="ProtNLM"/>
    </source>
</evidence>
<dbReference type="AlphaFoldDB" id="A0AAW9PZP7"/>
<sequence>MALPPKTRQINFRFPVSLLNLAKSKAEENKQTLSEWIVDLVERELNPQTSTAPNTPANIPTDWANYIGKYISDRITPLQKQITELRFQLGECNA</sequence>
<dbReference type="SUPFAM" id="SSF47598">
    <property type="entry name" value="Ribbon-helix-helix"/>
    <property type="match status" value="1"/>
</dbReference>
<proteinExistence type="predicted"/>
<reference evidence="1" key="1">
    <citation type="submission" date="2024-01" db="EMBL/GenBank/DDBJ databases">
        <title>Bank of Algae and Cyanobacteria of the Azores (BACA) strain genomes.</title>
        <authorList>
            <person name="Luz R."/>
            <person name="Cordeiro R."/>
            <person name="Fonseca A."/>
            <person name="Goncalves V."/>
        </authorList>
    </citation>
    <scope>NUCLEOTIDE SEQUENCE</scope>
    <source>
        <strain evidence="1">BACA0141</strain>
    </source>
</reference>
<keyword evidence="2" id="KW-1185">Reference proteome</keyword>
<dbReference type="InterPro" id="IPR010985">
    <property type="entry name" value="Ribbon_hlx_hlx"/>
</dbReference>
<protein>
    <recommendedName>
        <fullName evidence="3">Arc-like DNA binding domain-containing protein</fullName>
    </recommendedName>
</protein>